<protein>
    <submittedName>
        <fullName evidence="1">Uncharacterized protein</fullName>
    </submittedName>
</protein>
<reference evidence="1 2" key="1">
    <citation type="submission" date="2017-06" db="EMBL/GenBank/DDBJ databases">
        <authorList>
            <person name="Kim H.J."/>
            <person name="Triplett B.A."/>
        </authorList>
    </citation>
    <scope>NUCLEOTIDE SEQUENCE [LARGE SCALE GENOMIC DNA]</scope>
    <source>
        <strain evidence="1">FRACA_ARgP5</strain>
    </source>
</reference>
<evidence type="ECO:0000313" key="1">
    <source>
        <dbReference type="EMBL" id="SNQ45566.1"/>
    </source>
</evidence>
<dbReference type="Proteomes" id="UP000234331">
    <property type="component" value="Unassembled WGS sequence"/>
</dbReference>
<evidence type="ECO:0000313" key="2">
    <source>
        <dbReference type="Proteomes" id="UP000234331"/>
    </source>
</evidence>
<organism evidence="1 2">
    <name type="scientific">Frankia canadensis</name>
    <dbReference type="NCBI Taxonomy" id="1836972"/>
    <lineage>
        <taxon>Bacteria</taxon>
        <taxon>Bacillati</taxon>
        <taxon>Actinomycetota</taxon>
        <taxon>Actinomycetes</taxon>
        <taxon>Frankiales</taxon>
        <taxon>Frankiaceae</taxon>
        <taxon>Frankia</taxon>
    </lineage>
</organism>
<proteinExistence type="predicted"/>
<accession>A0A2I2KIS8</accession>
<dbReference type="AlphaFoldDB" id="A0A2I2KIS8"/>
<keyword evidence="2" id="KW-1185">Reference proteome</keyword>
<gene>
    <name evidence="1" type="ORF">FRACA_1020024</name>
</gene>
<dbReference type="EMBL" id="FZMO01000005">
    <property type="protein sequence ID" value="SNQ45566.1"/>
    <property type="molecule type" value="Genomic_DNA"/>
</dbReference>
<name>A0A2I2KIS8_9ACTN</name>
<sequence length="43" mass="4770">MDDARTTIDERVVVLARPGQAPVWAIRQRFGGSAGFVERRTSP</sequence>